<dbReference type="InterPro" id="IPR018649">
    <property type="entry name" value="SHOCT"/>
</dbReference>
<sequence length="313" mass="35161">MAKRKCFNCGKELGFWSQRFDLKDGSLCGDCWSKYGFANHADMAAMSQYLETLSIKQCKELIDNPDKMEKAKINHGFTKHFWESEQAAREKEKNKIEKGKIVDKKARENAEKQAALNKKYETLLPAFEKEASAVFGKYIFDDTRRAILRKKSFLFDPAFIKYSDIISYRVNQQGHNETKKHGITRAIVGGAIAGGVGSIVGATTGGKQTDYIDHLGVIINLKDGSDFEIVFIRKIEEIKSNSFSARESFREANNLISILNAIIADNQNATQSNDGTSTTSDNADEIRKYKKLADDGIITEDEFNAKKKQLLGL</sequence>
<dbReference type="KEGG" id="lae:LBAT_0206"/>
<dbReference type="PATRIC" id="fig|1600.4.peg.211"/>
<gene>
    <name evidence="2" type="ORF">LBAT_0206</name>
</gene>
<protein>
    <recommendedName>
        <fullName evidence="1">SHOCT domain-containing protein</fullName>
    </recommendedName>
</protein>
<evidence type="ECO:0000259" key="1">
    <source>
        <dbReference type="Pfam" id="PF09851"/>
    </source>
</evidence>
<dbReference type="STRING" id="1600.LBAT_0206"/>
<name>A0A0D6A232_9LACO</name>
<dbReference type="AlphaFoldDB" id="A0A0D6A232"/>
<keyword evidence="3" id="KW-1185">Reference proteome</keyword>
<dbReference type="Pfam" id="PF09851">
    <property type="entry name" value="SHOCT"/>
    <property type="match status" value="1"/>
</dbReference>
<organism evidence="2 3">
    <name type="scientific">Lactobacillus acetotolerans</name>
    <dbReference type="NCBI Taxonomy" id="1600"/>
    <lineage>
        <taxon>Bacteria</taxon>
        <taxon>Bacillati</taxon>
        <taxon>Bacillota</taxon>
        <taxon>Bacilli</taxon>
        <taxon>Lactobacillales</taxon>
        <taxon>Lactobacillaceae</taxon>
        <taxon>Lactobacillus</taxon>
    </lineage>
</organism>
<feature type="domain" description="SHOCT" evidence="1">
    <location>
        <begin position="284"/>
        <end position="311"/>
    </location>
</feature>
<dbReference type="EMBL" id="AP014808">
    <property type="protein sequence ID" value="BAQ56595.1"/>
    <property type="molecule type" value="Genomic_DNA"/>
</dbReference>
<proteinExistence type="predicted"/>
<dbReference type="RefSeq" id="WP_060459109.1">
    <property type="nucleotide sequence ID" value="NZ_AP014808.1"/>
</dbReference>
<accession>A0A0D6A232</accession>
<dbReference type="Proteomes" id="UP000035709">
    <property type="component" value="Chromosome"/>
</dbReference>
<evidence type="ECO:0000313" key="2">
    <source>
        <dbReference type="EMBL" id="BAQ56595.1"/>
    </source>
</evidence>
<dbReference type="OrthoDB" id="1908357at2"/>
<evidence type="ECO:0000313" key="3">
    <source>
        <dbReference type="Proteomes" id="UP000035709"/>
    </source>
</evidence>
<reference evidence="2 3" key="1">
    <citation type="submission" date="2015-03" db="EMBL/GenBank/DDBJ databases">
        <title>Complete genome sequence of Lactobacillus acetotolerans NBRC 13120.</title>
        <authorList>
            <person name="Toh H."/>
            <person name="Morita H."/>
            <person name="Fujita N."/>
        </authorList>
    </citation>
    <scope>NUCLEOTIDE SEQUENCE [LARGE SCALE GENOMIC DNA]</scope>
    <source>
        <strain evidence="2 3">NBRC 13120</strain>
    </source>
</reference>